<evidence type="ECO:0000256" key="2">
    <source>
        <dbReference type="ARBA" id="ARBA00005336"/>
    </source>
</evidence>
<proteinExistence type="inferred from homology"/>
<dbReference type="PRINTS" id="PR00133">
    <property type="entry name" value="GLHYDRLASE3"/>
</dbReference>
<evidence type="ECO:0000313" key="9">
    <source>
        <dbReference type="EMBL" id="MCX2746002.1"/>
    </source>
</evidence>
<reference evidence="9 10" key="1">
    <citation type="submission" date="2022-11" db="EMBL/GenBank/DDBJ databases">
        <title>The characterization of three novel Bacteroidetes species and genomic analysis of their roles in tidal elemental geochemical cycles.</title>
        <authorList>
            <person name="Ma K."/>
        </authorList>
    </citation>
    <scope>NUCLEOTIDE SEQUENCE [LARGE SCALE GENOMIC DNA]</scope>
    <source>
        <strain evidence="9 10">M17</strain>
    </source>
</reference>
<evidence type="ECO:0000256" key="5">
    <source>
        <dbReference type="ARBA" id="ARBA00023295"/>
    </source>
</evidence>
<dbReference type="InterPro" id="IPR001764">
    <property type="entry name" value="Glyco_hydro_3_N"/>
</dbReference>
<comment type="similarity">
    <text evidence="2">Belongs to the glycosyl hydrolase 3 family.</text>
</comment>
<name>A0ABT3RXR9_9BACT</name>
<dbReference type="PANTHER" id="PTHR30480:SF13">
    <property type="entry name" value="BETA-HEXOSAMINIDASE"/>
    <property type="match status" value="1"/>
</dbReference>
<dbReference type="InterPro" id="IPR001466">
    <property type="entry name" value="Beta-lactam-related"/>
</dbReference>
<dbReference type="RefSeq" id="WP_266058648.1">
    <property type="nucleotide sequence ID" value="NZ_JAPFQN010000013.1"/>
</dbReference>
<evidence type="ECO:0000256" key="1">
    <source>
        <dbReference type="ARBA" id="ARBA00001231"/>
    </source>
</evidence>
<evidence type="ECO:0000256" key="4">
    <source>
        <dbReference type="ARBA" id="ARBA00022801"/>
    </source>
</evidence>
<keyword evidence="5" id="KW-0326">Glycosidase</keyword>
<keyword evidence="6" id="KW-0732">Signal</keyword>
<dbReference type="Pfam" id="PF00144">
    <property type="entry name" value="Beta-lactamase"/>
    <property type="match status" value="1"/>
</dbReference>
<dbReference type="Proteomes" id="UP001209885">
    <property type="component" value="Unassembled WGS sequence"/>
</dbReference>
<comment type="catalytic activity">
    <reaction evidence="1">
        <text>Hydrolysis of terminal non-reducing N-acetyl-D-hexosamine residues in N-acetyl-beta-D-hexosaminides.</text>
        <dbReference type="EC" id="3.2.1.52"/>
    </reaction>
</comment>
<evidence type="ECO:0000256" key="3">
    <source>
        <dbReference type="ARBA" id="ARBA00012663"/>
    </source>
</evidence>
<dbReference type="InterPro" id="IPR017853">
    <property type="entry name" value="GH"/>
</dbReference>
<evidence type="ECO:0000313" key="10">
    <source>
        <dbReference type="Proteomes" id="UP001209885"/>
    </source>
</evidence>
<dbReference type="EMBL" id="JAPFQN010000013">
    <property type="protein sequence ID" value="MCX2746002.1"/>
    <property type="molecule type" value="Genomic_DNA"/>
</dbReference>
<feature type="domain" description="Glycoside hydrolase family 3 N-terminal" evidence="8">
    <location>
        <begin position="47"/>
        <end position="361"/>
    </location>
</feature>
<dbReference type="Gene3D" id="3.40.710.10">
    <property type="entry name" value="DD-peptidase/beta-lactamase superfamily"/>
    <property type="match status" value="1"/>
</dbReference>
<dbReference type="InterPro" id="IPR012338">
    <property type="entry name" value="Beta-lactam/transpept-like"/>
</dbReference>
<dbReference type="InterPro" id="IPR050226">
    <property type="entry name" value="NagZ_Beta-hexosaminidase"/>
</dbReference>
<evidence type="ECO:0000259" key="7">
    <source>
        <dbReference type="Pfam" id="PF00144"/>
    </source>
</evidence>
<feature type="domain" description="Beta-lactamase-related" evidence="7">
    <location>
        <begin position="594"/>
        <end position="951"/>
    </location>
</feature>
<dbReference type="InterPro" id="IPR019800">
    <property type="entry name" value="Glyco_hydro_3_AS"/>
</dbReference>
<evidence type="ECO:0000259" key="8">
    <source>
        <dbReference type="Pfam" id="PF00933"/>
    </source>
</evidence>
<dbReference type="PROSITE" id="PS00775">
    <property type="entry name" value="GLYCOSYL_HYDROL_F3"/>
    <property type="match status" value="1"/>
</dbReference>
<dbReference type="InterPro" id="IPR036962">
    <property type="entry name" value="Glyco_hydro_3_N_sf"/>
</dbReference>
<dbReference type="SUPFAM" id="SSF56601">
    <property type="entry name" value="beta-lactamase/transpeptidase-like"/>
    <property type="match status" value="1"/>
</dbReference>
<dbReference type="Pfam" id="PF00933">
    <property type="entry name" value="Glyco_hydro_3"/>
    <property type="match status" value="1"/>
</dbReference>
<dbReference type="SUPFAM" id="SSF51445">
    <property type="entry name" value="(Trans)glycosidases"/>
    <property type="match status" value="1"/>
</dbReference>
<dbReference type="PANTHER" id="PTHR30480">
    <property type="entry name" value="BETA-HEXOSAMINIDASE-RELATED"/>
    <property type="match status" value="1"/>
</dbReference>
<feature type="chain" id="PRO_5046192479" description="beta-N-acetylhexosaminidase" evidence="6">
    <location>
        <begin position="22"/>
        <end position="982"/>
    </location>
</feature>
<dbReference type="Gene3D" id="3.20.20.300">
    <property type="entry name" value="Glycoside hydrolase, family 3, N-terminal domain"/>
    <property type="match status" value="1"/>
</dbReference>
<keyword evidence="4 9" id="KW-0378">Hydrolase</keyword>
<protein>
    <recommendedName>
        <fullName evidence="3">beta-N-acetylhexosaminidase</fullName>
        <ecNumber evidence="3">3.2.1.52</ecNumber>
    </recommendedName>
</protein>
<keyword evidence="10" id="KW-1185">Reference proteome</keyword>
<dbReference type="GO" id="GO:0016787">
    <property type="term" value="F:hydrolase activity"/>
    <property type="evidence" value="ECO:0007669"/>
    <property type="project" value="UniProtKB-KW"/>
</dbReference>
<dbReference type="InterPro" id="IPR036881">
    <property type="entry name" value="Glyco_hydro_3_C_sf"/>
</dbReference>
<accession>A0ABT3RXR9</accession>
<organism evidence="9 10">
    <name type="scientific">Mangrovivirga halotolerans</name>
    <dbReference type="NCBI Taxonomy" id="2993936"/>
    <lineage>
        <taxon>Bacteria</taxon>
        <taxon>Pseudomonadati</taxon>
        <taxon>Bacteroidota</taxon>
        <taxon>Cytophagia</taxon>
        <taxon>Cytophagales</taxon>
        <taxon>Mangrovivirgaceae</taxon>
        <taxon>Mangrovivirga</taxon>
    </lineage>
</organism>
<dbReference type="EC" id="3.2.1.52" evidence="3"/>
<feature type="signal peptide" evidence="6">
    <location>
        <begin position="1"/>
        <end position="21"/>
    </location>
</feature>
<comment type="caution">
    <text evidence="9">The sequence shown here is derived from an EMBL/GenBank/DDBJ whole genome shotgun (WGS) entry which is preliminary data.</text>
</comment>
<dbReference type="Gene3D" id="3.40.50.1700">
    <property type="entry name" value="Glycoside hydrolase family 3 C-terminal domain"/>
    <property type="match status" value="1"/>
</dbReference>
<sequence length="982" mass="110617">MSKKFQLYFLLSLLTIFFAKAQDPLAADDVEAQNKWVDSVFNSLSPDQRIGQLFMVAAYSNKGQNHQQLLDKLVEENHIGGLITMQGGPGRQINMLNRLQEKADVPLLVGADYEWGLSMRLDSTFTFPMQMTIGALRQNQHIYDMGAEIAHQCQAVGVHINFAPVSDINNNPDNPVIGKRAFGEDRVNVALKSMTYMKGLQDNQIIATAKHFPGHGDTDKDSHLTLPVIKHNMYRLDSVELFPFKLLINEGAQGVMVAHLQVPELEASLNTPTTLSKNTVTNLLKEELKFNGLIITDALNMQGVAKFYQPGEVEVKALQAGNDVLLFSEDVNTGVEKIKEAIKKGKLSEERINYSVKKILKAKYLVGLNDYKPANKENLEMKLFSSEAIKVRRRIYSGAMTVAANDKGSIPVKQLENKKIASLVVGPSRENTFQKYLSKYAQVDHYQLPENGRGNTLYNGLKNELSQYDLVIIGYHDINDRSRSNFGVYPDHLELIKSIAKETKVILTVFGTPYSLRLFEDFESVLCAYENNSITQEIAPQIIFGAIEAEGRLPVTASSKFRQGIGMNSTTLNRLGFDIPENAGMDSRVLTKIDDIAEEAIQTQATPGCQVLVAKNGKIVYEKAYGYMTYDSLTPVTTETVYDIASVTKVVATLQAVMLLNDYGLIDINAKLSKYLPELKDTNKEDIIIKDLLSHQAGLKSYIPYWVKTMDNNKLIPQLYTDRPNEEFPLLISDRIYGHKSLPDSVWQWTVQSDMRKKKNGRYDYKYSDLTFIFMHRLVETIINQPIEDFLYQNFYTPMGLGTTKYIASTILNKEIIAPTAYDGKFRQTQIHGLVHDEGAALMGGVAGHAGLFSTAQELAVILQMNLNGGVYGGNRYLSQSTIDEFTSTHFEDNRRGLGWDKPADDDKYSPTSRYCSLETYGHNGFTGTTVWVDPEFDLVYIFLSNRIYPDASNWTLMRNDIRTRIQDVIYESIFSYEKFKS</sequence>
<evidence type="ECO:0000256" key="6">
    <source>
        <dbReference type="SAM" id="SignalP"/>
    </source>
</evidence>
<dbReference type="SUPFAM" id="SSF52279">
    <property type="entry name" value="Beta-D-glucan exohydrolase, C-terminal domain"/>
    <property type="match status" value="1"/>
</dbReference>
<gene>
    <name evidence="9" type="ORF">OO013_19125</name>
</gene>